<dbReference type="InterPro" id="IPR037237">
    <property type="entry name" value="IlvD/EDD_N"/>
</dbReference>
<dbReference type="InterPro" id="IPR056740">
    <property type="entry name" value="ILV_EDD_C"/>
</dbReference>
<feature type="domain" description="Dihydroxy-acid/6-phosphogluconate dehydratase C-terminal" evidence="7">
    <location>
        <begin position="363"/>
        <end position="555"/>
    </location>
</feature>
<accession>A0A1I4Y4W6</accession>
<dbReference type="InParanoid" id="A0A1I4Y4W6"/>
<sequence length="567" mass="58965">MTRRLRSEVPDGSPRWATRRAQWRALGLTDADLDKPKIAIVNSSSGLAPCFSHLDPIAAAVKRSVEAAGGVAFEIRTVAPTDFIMSAGRAGGHVLSSRDLLAADIEAVVEGARLDGMVCLASCDKTTPGQLMAAARTDVPALVVACGYQSCGRLDTGERVDIEEVFLRAGSLKFGGITYDGLCEMSARAITGPGVCTGMGTANSMHVVAEALGMTLPGTTPARANGETMWRAVEASGEAIVGAVREDRRPRTIMTPAAFANAVMSVLAISGSINCVKHLQAIAREAGSGVDVYRLFEEYAGTIRPLSAVRPNGEDSIEEFEDAGGALAVLKQLGGALAGDAVTVTGETMAARTARATVRDERVIRPLRDPRAGHPTVVVVRGSLAPDTAIVKLSVTEDRPATFEGPARVFDDAPSAIAGIEGGEVRPGDVLVLRGLGPVGTPGMGMASQTVFALDGAGLTGQVSVVTDGQLSGLVNKGIVVGEVSPEGALPGPLGVVADGDRIAIDLDVRRVDLLVDERELARRYAGRERHMVPGDSSGWLSVYARSVEPLPLGATLRGNDLPTSRP</sequence>
<dbReference type="PROSITE" id="PS00886">
    <property type="entry name" value="ILVD_EDD_1"/>
    <property type="match status" value="1"/>
</dbReference>
<evidence type="ECO:0000259" key="6">
    <source>
        <dbReference type="Pfam" id="PF00920"/>
    </source>
</evidence>
<dbReference type="OrthoDB" id="4744252at2"/>
<evidence type="ECO:0000256" key="1">
    <source>
        <dbReference type="ARBA" id="ARBA00006486"/>
    </source>
</evidence>
<dbReference type="InterPro" id="IPR042096">
    <property type="entry name" value="Dihydro-acid_dehy_C"/>
</dbReference>
<keyword evidence="5" id="KW-0028">Amino-acid biosynthesis</keyword>
<keyword evidence="5" id="KW-0100">Branched-chain amino acid biosynthesis</keyword>
<dbReference type="eggNOG" id="COG0129">
    <property type="taxonomic scope" value="Bacteria"/>
</dbReference>
<keyword evidence="3" id="KW-0411">Iron-sulfur</keyword>
<dbReference type="Pfam" id="PF24877">
    <property type="entry name" value="ILV_EDD_C"/>
    <property type="match status" value="1"/>
</dbReference>
<dbReference type="STRING" id="1993.SAMN04489713_1011165"/>
<dbReference type="AlphaFoldDB" id="A0A1I4Y4W6"/>
<evidence type="ECO:0000256" key="3">
    <source>
        <dbReference type="ARBA" id="ARBA00023014"/>
    </source>
</evidence>
<dbReference type="Proteomes" id="UP000183413">
    <property type="component" value="Unassembled WGS sequence"/>
</dbReference>
<dbReference type="Pfam" id="PF00920">
    <property type="entry name" value="ILVD_EDD_N"/>
    <property type="match status" value="1"/>
</dbReference>
<keyword evidence="2" id="KW-0479">Metal-binding</keyword>
<keyword evidence="2" id="KW-0001">2Fe-2S</keyword>
<feature type="domain" description="Dihydroxy-acid/6-phosphogluconate dehydratase N-terminal" evidence="6">
    <location>
        <begin position="35"/>
        <end position="350"/>
    </location>
</feature>
<dbReference type="GO" id="GO:0016836">
    <property type="term" value="F:hydro-lyase activity"/>
    <property type="evidence" value="ECO:0007669"/>
    <property type="project" value="TreeGrafter"/>
</dbReference>
<evidence type="ECO:0000256" key="4">
    <source>
        <dbReference type="ARBA" id="ARBA00023239"/>
    </source>
</evidence>
<evidence type="ECO:0000313" key="9">
    <source>
        <dbReference type="Proteomes" id="UP000183413"/>
    </source>
</evidence>
<dbReference type="RefSeq" id="WP_075020089.1">
    <property type="nucleotide sequence ID" value="NZ_FOVH01000001.1"/>
</dbReference>
<dbReference type="EMBL" id="FOVH01000001">
    <property type="protein sequence ID" value="SFN32599.1"/>
    <property type="molecule type" value="Genomic_DNA"/>
</dbReference>
<evidence type="ECO:0000313" key="8">
    <source>
        <dbReference type="EMBL" id="SFN32599.1"/>
    </source>
</evidence>
<evidence type="ECO:0000256" key="5">
    <source>
        <dbReference type="ARBA" id="ARBA00023304"/>
    </source>
</evidence>
<keyword evidence="4" id="KW-0456">Lyase</keyword>
<dbReference type="PANTHER" id="PTHR43661:SF3">
    <property type="entry name" value="D-XYLONATE DEHYDRATASE YAGF-RELATED"/>
    <property type="match status" value="1"/>
</dbReference>
<reference evidence="8 9" key="1">
    <citation type="submission" date="2016-10" db="EMBL/GenBank/DDBJ databases">
        <authorList>
            <person name="de Groot N.N."/>
        </authorList>
    </citation>
    <scope>NUCLEOTIDE SEQUENCE [LARGE SCALE GENOMIC DNA]</scope>
    <source>
        <strain evidence="8 9">DSM 43067</strain>
    </source>
</reference>
<organism evidence="8 9">
    <name type="scientific">Actinomadura madurae</name>
    <dbReference type="NCBI Taxonomy" id="1993"/>
    <lineage>
        <taxon>Bacteria</taxon>
        <taxon>Bacillati</taxon>
        <taxon>Actinomycetota</taxon>
        <taxon>Actinomycetes</taxon>
        <taxon>Streptosporangiales</taxon>
        <taxon>Thermomonosporaceae</taxon>
        <taxon>Actinomadura</taxon>
    </lineage>
</organism>
<dbReference type="SUPFAM" id="SSF143975">
    <property type="entry name" value="IlvD/EDD N-terminal domain-like"/>
    <property type="match status" value="1"/>
</dbReference>
<keyword evidence="2" id="KW-0408">Iron</keyword>
<dbReference type="PANTHER" id="PTHR43661">
    <property type="entry name" value="D-XYLONATE DEHYDRATASE"/>
    <property type="match status" value="1"/>
</dbReference>
<dbReference type="GO" id="GO:0009082">
    <property type="term" value="P:branched-chain amino acid biosynthetic process"/>
    <property type="evidence" value="ECO:0007669"/>
    <property type="project" value="UniProtKB-KW"/>
</dbReference>
<protein>
    <submittedName>
        <fullName evidence="8">Dihydroxyacid dehydratase</fullName>
    </submittedName>
</protein>
<dbReference type="InterPro" id="IPR000581">
    <property type="entry name" value="ILV_EDD_N"/>
</dbReference>
<evidence type="ECO:0000259" key="7">
    <source>
        <dbReference type="Pfam" id="PF24877"/>
    </source>
</evidence>
<dbReference type="InterPro" id="IPR020558">
    <property type="entry name" value="DiOHA_6PGluconate_deHydtase_CS"/>
</dbReference>
<dbReference type="Gene3D" id="3.50.30.80">
    <property type="entry name" value="IlvD/EDD C-terminal domain-like"/>
    <property type="match status" value="1"/>
</dbReference>
<comment type="similarity">
    <text evidence="1">Belongs to the IlvD/Edd family.</text>
</comment>
<dbReference type="GO" id="GO:0051537">
    <property type="term" value="F:2 iron, 2 sulfur cluster binding"/>
    <property type="evidence" value="ECO:0007669"/>
    <property type="project" value="UniProtKB-KW"/>
</dbReference>
<dbReference type="SUPFAM" id="SSF52016">
    <property type="entry name" value="LeuD/IlvD-like"/>
    <property type="match status" value="1"/>
</dbReference>
<proteinExistence type="inferred from homology"/>
<gene>
    <name evidence="8" type="ORF">SAMN04489713_1011165</name>
</gene>
<keyword evidence="9" id="KW-1185">Reference proteome</keyword>
<evidence type="ECO:0000256" key="2">
    <source>
        <dbReference type="ARBA" id="ARBA00022714"/>
    </source>
</evidence>
<name>A0A1I4Y4W6_9ACTN</name>
<dbReference type="GO" id="GO:0005829">
    <property type="term" value="C:cytosol"/>
    <property type="evidence" value="ECO:0007669"/>
    <property type="project" value="TreeGrafter"/>
</dbReference>